<dbReference type="Proteomes" id="UP001595776">
    <property type="component" value="Unassembled WGS sequence"/>
</dbReference>
<keyword evidence="4" id="KW-0057">Aromatic amino acid biosynthesis</keyword>
<sequence>MASQRAQDTDNLIAFQGELGAYSHMACQAKFPTMEPLSTPSFEDALAAVQQGRARLAMIPIENSTAGRVADIHILLPGSGLYIIGEHFETIRHCLLGVKGTDASMLKTVKSHVQALGQCRKNLRALGLERLPFADTAGSAKHVAELGDESVGAIASELAAEVYGLEIIQKNFQDEGHNTTRFVVLSREPLSAEELSGPVMTSFTFEVRNIPAALYKALGGFATNSVNMTKLESYYESDSFTATEFYADIEGHEGMENVHRAMEELRFHTKRVNVLGTYEQERRRGLT</sequence>
<keyword evidence="11" id="KW-1185">Reference proteome</keyword>
<dbReference type="PIRSF" id="PIRSF001500">
    <property type="entry name" value="Chor_mut_pdt_Ppr"/>
    <property type="match status" value="1"/>
</dbReference>
<feature type="domain" description="ACT" evidence="9">
    <location>
        <begin position="202"/>
        <end position="279"/>
    </location>
</feature>
<evidence type="ECO:0000256" key="4">
    <source>
        <dbReference type="ARBA" id="ARBA00023141"/>
    </source>
</evidence>
<dbReference type="CDD" id="cd13631">
    <property type="entry name" value="PBP2_Ct-PDT_like"/>
    <property type="match status" value="1"/>
</dbReference>
<dbReference type="EC" id="4.2.1.51" evidence="2"/>
<dbReference type="EMBL" id="JBHSCR010000013">
    <property type="protein sequence ID" value="MFC4348557.1"/>
    <property type="molecule type" value="Genomic_DNA"/>
</dbReference>
<dbReference type="Pfam" id="PF00800">
    <property type="entry name" value="PDT"/>
    <property type="match status" value="1"/>
</dbReference>
<dbReference type="RefSeq" id="WP_068148851.1">
    <property type="nucleotide sequence ID" value="NZ_JBHSCR010000013.1"/>
</dbReference>
<evidence type="ECO:0000313" key="10">
    <source>
        <dbReference type="EMBL" id="MFC4348557.1"/>
    </source>
</evidence>
<keyword evidence="3" id="KW-0028">Amino-acid biosynthesis</keyword>
<evidence type="ECO:0000259" key="9">
    <source>
        <dbReference type="PROSITE" id="PS51671"/>
    </source>
</evidence>
<dbReference type="InterPro" id="IPR008242">
    <property type="entry name" value="Chor_mutase/pphenate_deHydtase"/>
</dbReference>
<dbReference type="PANTHER" id="PTHR21022:SF19">
    <property type="entry name" value="PREPHENATE DEHYDRATASE-RELATED"/>
    <property type="match status" value="1"/>
</dbReference>
<dbReference type="PROSITE" id="PS00857">
    <property type="entry name" value="PREPHENATE_DEHYDR_1"/>
    <property type="match status" value="1"/>
</dbReference>
<reference evidence="11" key="1">
    <citation type="journal article" date="2019" name="Int. J. Syst. Evol. Microbiol.">
        <title>The Global Catalogue of Microorganisms (GCM) 10K type strain sequencing project: providing services to taxonomists for standard genome sequencing and annotation.</title>
        <authorList>
            <consortium name="The Broad Institute Genomics Platform"/>
            <consortium name="The Broad Institute Genome Sequencing Center for Infectious Disease"/>
            <person name="Wu L."/>
            <person name="Ma J."/>
        </authorList>
    </citation>
    <scope>NUCLEOTIDE SEQUENCE [LARGE SCALE GENOMIC DNA]</scope>
    <source>
        <strain evidence="11">CGMCC 1.15304</strain>
    </source>
</reference>
<evidence type="ECO:0000259" key="8">
    <source>
        <dbReference type="PROSITE" id="PS51171"/>
    </source>
</evidence>
<name>A0ABV8UBK8_9PROT</name>
<dbReference type="InterPro" id="IPR002912">
    <property type="entry name" value="ACT_dom"/>
</dbReference>
<evidence type="ECO:0000256" key="6">
    <source>
        <dbReference type="ARBA" id="ARBA00023239"/>
    </source>
</evidence>
<accession>A0ABV8UBK8</accession>
<dbReference type="InterPro" id="IPR045865">
    <property type="entry name" value="ACT-like_dom_sf"/>
</dbReference>
<protein>
    <recommendedName>
        <fullName evidence="2">prephenate dehydratase</fullName>
        <ecNumber evidence="2">4.2.1.51</ecNumber>
    </recommendedName>
</protein>
<keyword evidence="6 10" id="KW-0456">Lyase</keyword>
<dbReference type="Gene3D" id="3.40.190.10">
    <property type="entry name" value="Periplasmic binding protein-like II"/>
    <property type="match status" value="2"/>
</dbReference>
<organism evidence="10 11">
    <name type="scientific">Kordiimonas lipolytica</name>
    <dbReference type="NCBI Taxonomy" id="1662421"/>
    <lineage>
        <taxon>Bacteria</taxon>
        <taxon>Pseudomonadati</taxon>
        <taxon>Pseudomonadota</taxon>
        <taxon>Alphaproteobacteria</taxon>
        <taxon>Kordiimonadales</taxon>
        <taxon>Kordiimonadaceae</taxon>
        <taxon>Kordiimonas</taxon>
    </lineage>
</organism>
<dbReference type="GO" id="GO:0004664">
    <property type="term" value="F:prephenate dehydratase activity"/>
    <property type="evidence" value="ECO:0007669"/>
    <property type="project" value="UniProtKB-EC"/>
</dbReference>
<evidence type="ECO:0000256" key="7">
    <source>
        <dbReference type="ARBA" id="ARBA00047848"/>
    </source>
</evidence>
<evidence type="ECO:0000256" key="2">
    <source>
        <dbReference type="ARBA" id="ARBA00013147"/>
    </source>
</evidence>
<dbReference type="PANTHER" id="PTHR21022">
    <property type="entry name" value="PREPHENATE DEHYDRATASE P PROTEIN"/>
    <property type="match status" value="1"/>
</dbReference>
<proteinExistence type="predicted"/>
<dbReference type="PROSITE" id="PS51171">
    <property type="entry name" value="PREPHENATE_DEHYDR_3"/>
    <property type="match status" value="1"/>
</dbReference>
<dbReference type="InterPro" id="IPR018528">
    <property type="entry name" value="Preph_deHydtase_CS"/>
</dbReference>
<evidence type="ECO:0000256" key="1">
    <source>
        <dbReference type="ARBA" id="ARBA00004741"/>
    </source>
</evidence>
<keyword evidence="5" id="KW-0584">Phenylalanine biosynthesis</keyword>
<evidence type="ECO:0000313" key="11">
    <source>
        <dbReference type="Proteomes" id="UP001595776"/>
    </source>
</evidence>
<gene>
    <name evidence="10" type="ORF">ACFO5Q_11955</name>
</gene>
<evidence type="ECO:0000256" key="3">
    <source>
        <dbReference type="ARBA" id="ARBA00022605"/>
    </source>
</evidence>
<comment type="pathway">
    <text evidence="1">Amino-acid biosynthesis; L-phenylalanine biosynthesis; phenylpyruvate from prephenate: step 1/1.</text>
</comment>
<dbReference type="PROSITE" id="PS51671">
    <property type="entry name" value="ACT"/>
    <property type="match status" value="1"/>
</dbReference>
<evidence type="ECO:0000256" key="5">
    <source>
        <dbReference type="ARBA" id="ARBA00023222"/>
    </source>
</evidence>
<feature type="domain" description="Prephenate dehydratase" evidence="8">
    <location>
        <begin position="12"/>
        <end position="187"/>
    </location>
</feature>
<comment type="catalytic activity">
    <reaction evidence="7">
        <text>prephenate + H(+) = 3-phenylpyruvate + CO2 + H2O</text>
        <dbReference type="Rhea" id="RHEA:21648"/>
        <dbReference type="ChEBI" id="CHEBI:15377"/>
        <dbReference type="ChEBI" id="CHEBI:15378"/>
        <dbReference type="ChEBI" id="CHEBI:16526"/>
        <dbReference type="ChEBI" id="CHEBI:18005"/>
        <dbReference type="ChEBI" id="CHEBI:29934"/>
        <dbReference type="EC" id="4.2.1.51"/>
    </reaction>
</comment>
<comment type="caution">
    <text evidence="10">The sequence shown here is derived from an EMBL/GenBank/DDBJ whole genome shotgun (WGS) entry which is preliminary data.</text>
</comment>
<dbReference type="CDD" id="cd04905">
    <property type="entry name" value="ACT_CM-PDT"/>
    <property type="match status" value="1"/>
</dbReference>
<dbReference type="Gene3D" id="3.30.70.260">
    <property type="match status" value="1"/>
</dbReference>
<dbReference type="SUPFAM" id="SSF55021">
    <property type="entry name" value="ACT-like"/>
    <property type="match status" value="1"/>
</dbReference>
<dbReference type="NCBIfam" id="NF008866">
    <property type="entry name" value="PRK11899.1"/>
    <property type="match status" value="1"/>
</dbReference>
<dbReference type="SUPFAM" id="SSF53850">
    <property type="entry name" value="Periplasmic binding protein-like II"/>
    <property type="match status" value="1"/>
</dbReference>
<dbReference type="InterPro" id="IPR001086">
    <property type="entry name" value="Preph_deHydtase"/>
</dbReference>